<dbReference type="Proteomes" id="UP000616499">
    <property type="component" value="Unassembled WGS sequence"/>
</dbReference>
<protein>
    <submittedName>
        <fullName evidence="1">Uncharacterized protein</fullName>
    </submittedName>
</protein>
<gene>
    <name evidence="1" type="ORF">GCM10009425_48020</name>
</gene>
<dbReference type="RefSeq" id="WP_188868655.1">
    <property type="nucleotide sequence ID" value="NZ_BMNW01000028.1"/>
</dbReference>
<dbReference type="EMBL" id="BMNW01000028">
    <property type="protein sequence ID" value="GGM31833.1"/>
    <property type="molecule type" value="Genomic_DNA"/>
</dbReference>
<evidence type="ECO:0000313" key="1">
    <source>
        <dbReference type="EMBL" id="GGM31833.1"/>
    </source>
</evidence>
<proteinExistence type="predicted"/>
<evidence type="ECO:0000313" key="2">
    <source>
        <dbReference type="Proteomes" id="UP000616499"/>
    </source>
</evidence>
<accession>A0ABQ2H3H7</accession>
<keyword evidence="2" id="KW-1185">Reference proteome</keyword>
<sequence>MRAKLIEQVPAIWDFLPLPQIRKEVVEELLQAEQGAAYDWIGILGSQILPIEIQSESRWICSKFCAQIIGLKNPQRYSPGNLSF</sequence>
<name>A0ABQ2H3H7_9PSED</name>
<organism evidence="1 2">
    <name type="scientific">Pseudomonas asuensis</name>
    <dbReference type="NCBI Taxonomy" id="1825787"/>
    <lineage>
        <taxon>Bacteria</taxon>
        <taxon>Pseudomonadati</taxon>
        <taxon>Pseudomonadota</taxon>
        <taxon>Gammaproteobacteria</taxon>
        <taxon>Pseudomonadales</taxon>
        <taxon>Pseudomonadaceae</taxon>
        <taxon>Pseudomonas</taxon>
    </lineage>
</organism>
<comment type="caution">
    <text evidence="1">The sequence shown here is derived from an EMBL/GenBank/DDBJ whole genome shotgun (WGS) entry which is preliminary data.</text>
</comment>
<reference evidence="2" key="1">
    <citation type="journal article" date="2019" name="Int. J. Syst. Evol. Microbiol.">
        <title>The Global Catalogue of Microorganisms (GCM) 10K type strain sequencing project: providing services to taxonomists for standard genome sequencing and annotation.</title>
        <authorList>
            <consortium name="The Broad Institute Genomics Platform"/>
            <consortium name="The Broad Institute Genome Sequencing Center for Infectious Disease"/>
            <person name="Wu L."/>
            <person name="Ma J."/>
        </authorList>
    </citation>
    <scope>NUCLEOTIDE SEQUENCE [LARGE SCALE GENOMIC DNA]</scope>
    <source>
        <strain evidence="2">JCM 13501</strain>
    </source>
</reference>